<keyword evidence="1" id="KW-0472">Membrane</keyword>
<dbReference type="EMBL" id="CACRUF010000016">
    <property type="protein sequence ID" value="VYT85193.1"/>
    <property type="molecule type" value="Genomic_DNA"/>
</dbReference>
<name>A0A6N3A300_9FIRM</name>
<feature type="transmembrane region" description="Helical" evidence="1">
    <location>
        <begin position="43"/>
        <end position="64"/>
    </location>
</feature>
<evidence type="ECO:0000256" key="1">
    <source>
        <dbReference type="SAM" id="Phobius"/>
    </source>
</evidence>
<dbReference type="RefSeq" id="WP_156719256.1">
    <property type="nucleotide sequence ID" value="NZ_CACRUF010000016.1"/>
</dbReference>
<keyword evidence="1" id="KW-1133">Transmembrane helix</keyword>
<organism evidence="2">
    <name type="scientific">Veillonella dispar</name>
    <dbReference type="NCBI Taxonomy" id="39778"/>
    <lineage>
        <taxon>Bacteria</taxon>
        <taxon>Bacillati</taxon>
        <taxon>Bacillota</taxon>
        <taxon>Negativicutes</taxon>
        <taxon>Veillonellales</taxon>
        <taxon>Veillonellaceae</taxon>
        <taxon>Veillonella</taxon>
    </lineage>
</organism>
<dbReference type="Pfam" id="PF12822">
    <property type="entry name" value="ECF_trnsprt"/>
    <property type="match status" value="1"/>
</dbReference>
<dbReference type="Gene3D" id="1.10.1760.20">
    <property type="match status" value="1"/>
</dbReference>
<protein>
    <submittedName>
        <fullName evidence="2">Pantothenic acid transporter PanT</fullName>
    </submittedName>
</protein>
<accession>A0A6N3A300</accession>
<gene>
    <name evidence="2" type="primary">panT</name>
    <name evidence="2" type="ORF">VDLFYP95_00878</name>
</gene>
<reference evidence="2" key="1">
    <citation type="submission" date="2019-11" db="EMBL/GenBank/DDBJ databases">
        <authorList>
            <person name="Feng L."/>
        </authorList>
    </citation>
    <scope>NUCLEOTIDE SEQUENCE</scope>
    <source>
        <strain evidence="2">VdisparLFYP95</strain>
    </source>
</reference>
<feature type="transmembrane region" description="Helical" evidence="1">
    <location>
        <begin position="115"/>
        <end position="137"/>
    </location>
</feature>
<evidence type="ECO:0000313" key="2">
    <source>
        <dbReference type="EMBL" id="VYT85193.1"/>
    </source>
</evidence>
<keyword evidence="1" id="KW-0812">Transmembrane</keyword>
<dbReference type="AlphaFoldDB" id="A0A6N3A300"/>
<dbReference type="GO" id="GO:0022857">
    <property type="term" value="F:transmembrane transporter activity"/>
    <property type="evidence" value="ECO:0007669"/>
    <property type="project" value="InterPro"/>
</dbReference>
<dbReference type="InterPro" id="IPR024529">
    <property type="entry name" value="ECF_trnsprt_substrate-spec"/>
</dbReference>
<proteinExistence type="predicted"/>
<feature type="transmembrane region" description="Helical" evidence="1">
    <location>
        <begin position="149"/>
        <end position="172"/>
    </location>
</feature>
<sequence length="263" mass="28575">MNNIERPVDDNSTVSIQDNEKLKQVKRKEAKKQKKRGITIRELTIIGLLAGITIALGVSGYGIIPLGPLNVTTLHVPTLIGAIVEGPKVGAFVGFIFGCYSLWQNITAPNILSPLFINPIISVLPRILFPVLAYLVYLLLWKAPQGPRILVSAFMGTVFHTIMVMGLIFLLYADMFATKMNLSPDQVLGSIVFLSVTHGIPEAVFAAVIVTPVALALRKVLRKDTPKKEKTDAVTSAATTVGTDANKTTEVNKIKSVEENITK</sequence>